<evidence type="ECO:0000256" key="14">
    <source>
        <dbReference type="PIRSR" id="PIRSR000853-3"/>
    </source>
</evidence>
<evidence type="ECO:0000256" key="9">
    <source>
        <dbReference type="ARBA" id="ARBA00022840"/>
    </source>
</evidence>
<keyword evidence="5" id="KW-0808">Transferase</keyword>
<dbReference type="NCBIfam" id="TIGR01828">
    <property type="entry name" value="pyru_phos_dikin"/>
    <property type="match status" value="1"/>
</dbReference>
<dbReference type="InterPro" id="IPR008279">
    <property type="entry name" value="PEP-util_enz_mobile_dom"/>
</dbReference>
<dbReference type="InterPro" id="IPR018274">
    <property type="entry name" value="PEP_util_AS"/>
</dbReference>
<dbReference type="Proteomes" id="UP000076563">
    <property type="component" value="Unassembled WGS sequence"/>
</dbReference>
<keyword evidence="8 18" id="KW-0418">Kinase</keyword>
<feature type="domain" description="Pyruvate phosphate dikinase AMP/ATP-binding" evidence="16">
    <location>
        <begin position="301"/>
        <end position="350"/>
    </location>
</feature>
<dbReference type="NCBIfam" id="NF004531">
    <property type="entry name" value="PRK05878.1"/>
    <property type="match status" value="1"/>
</dbReference>
<dbReference type="InterPro" id="IPR023151">
    <property type="entry name" value="PEP_util_CS"/>
</dbReference>
<dbReference type="PIRSF" id="PIRSF000853">
    <property type="entry name" value="PPDK"/>
    <property type="match status" value="1"/>
</dbReference>
<dbReference type="SUPFAM" id="SSF56059">
    <property type="entry name" value="Glutathione synthetase ATP-binding domain-like"/>
    <property type="match status" value="1"/>
</dbReference>
<dbReference type="OrthoDB" id="9765468at2"/>
<feature type="domain" description="Pyruvate phosphate dikinase AMP/ATP-binding" evidence="16">
    <location>
        <begin position="55"/>
        <end position="286"/>
    </location>
</feature>
<keyword evidence="7" id="KW-0547">Nucleotide-binding</keyword>
<gene>
    <name evidence="18" type="ORF">AV654_10860</name>
</gene>
<dbReference type="InterPro" id="IPR002192">
    <property type="entry name" value="PPDK_AMP/ATP-bd"/>
</dbReference>
<keyword evidence="6 14" id="KW-0479">Metal-binding</keyword>
<accession>A0A161S6Y8</accession>
<comment type="cofactor">
    <cofactor evidence="1 11 14">
        <name>Mg(2+)</name>
        <dbReference type="ChEBI" id="CHEBI:18420"/>
    </cofactor>
</comment>
<evidence type="ECO:0000256" key="13">
    <source>
        <dbReference type="PIRSR" id="PIRSR000853-2"/>
    </source>
</evidence>
<feature type="active site" description="Tele-phosphohistidine intermediate" evidence="12">
    <location>
        <position position="451"/>
    </location>
</feature>
<feature type="domain" description="PEP-utilising enzyme mobile" evidence="15">
    <location>
        <begin position="419"/>
        <end position="502"/>
    </location>
</feature>
<comment type="caution">
    <text evidence="18">The sequence shown here is derived from an EMBL/GenBank/DDBJ whole genome shotgun (WGS) entry which is preliminary data.</text>
</comment>
<evidence type="ECO:0000256" key="11">
    <source>
        <dbReference type="PIRNR" id="PIRNR000853"/>
    </source>
</evidence>
<dbReference type="SUPFAM" id="SSF52009">
    <property type="entry name" value="Phosphohistidine domain"/>
    <property type="match status" value="1"/>
</dbReference>
<feature type="binding site" evidence="13">
    <location>
        <position position="752"/>
    </location>
    <ligand>
        <name>substrate</name>
    </ligand>
</feature>
<feature type="binding site" evidence="13">
    <location>
        <position position="774"/>
    </location>
    <ligand>
        <name>substrate</name>
    </ligand>
</feature>
<dbReference type="GO" id="GO:0016301">
    <property type="term" value="F:kinase activity"/>
    <property type="evidence" value="ECO:0007669"/>
    <property type="project" value="UniProtKB-UniRule"/>
</dbReference>
<evidence type="ECO:0000256" key="5">
    <source>
        <dbReference type="ARBA" id="ARBA00022679"/>
    </source>
</evidence>
<feature type="binding site" evidence="13">
    <location>
        <position position="775"/>
    </location>
    <ligand>
        <name>substrate</name>
    </ligand>
</feature>
<dbReference type="Pfam" id="PF00391">
    <property type="entry name" value="PEP-utilizers"/>
    <property type="match status" value="1"/>
</dbReference>
<dbReference type="GO" id="GO:0005524">
    <property type="term" value="F:ATP binding"/>
    <property type="evidence" value="ECO:0007669"/>
    <property type="project" value="UniProtKB-UniRule"/>
</dbReference>
<dbReference type="SUPFAM" id="SSF51621">
    <property type="entry name" value="Phosphoenolpyruvate/pyruvate domain"/>
    <property type="match status" value="1"/>
</dbReference>
<feature type="binding site" evidence="13">
    <location>
        <position position="773"/>
    </location>
    <ligand>
        <name>substrate</name>
    </ligand>
</feature>
<name>A0A161S6Y8_9BACL</name>
<keyword evidence="9" id="KW-0067">ATP-binding</keyword>
<dbReference type="GO" id="GO:0046872">
    <property type="term" value="F:metal ion binding"/>
    <property type="evidence" value="ECO:0007669"/>
    <property type="project" value="UniProtKB-UniRule"/>
</dbReference>
<dbReference type="Pfam" id="PF01326">
    <property type="entry name" value="PPDK_N"/>
    <property type="match status" value="3"/>
</dbReference>
<dbReference type="AlphaFoldDB" id="A0A161S6Y8"/>
<dbReference type="eggNOG" id="COG0574">
    <property type="taxonomic scope" value="Bacteria"/>
</dbReference>
<dbReference type="Gene3D" id="3.30.470.20">
    <property type="entry name" value="ATP-grasp fold, B domain"/>
    <property type="match status" value="1"/>
</dbReference>
<dbReference type="RefSeq" id="WP_063179441.1">
    <property type="nucleotide sequence ID" value="NZ_LQRA01000046.1"/>
</dbReference>
<dbReference type="Gene3D" id="3.20.20.60">
    <property type="entry name" value="Phosphoenolpyruvate-binding domains"/>
    <property type="match status" value="1"/>
</dbReference>
<evidence type="ECO:0000313" key="19">
    <source>
        <dbReference type="Proteomes" id="UP000076563"/>
    </source>
</evidence>
<dbReference type="eggNOG" id="COG1080">
    <property type="taxonomic scope" value="Bacteria"/>
</dbReference>
<feature type="binding site" evidence="13">
    <location>
        <position position="560"/>
    </location>
    <ligand>
        <name>substrate</name>
    </ligand>
</feature>
<evidence type="ECO:0000259" key="17">
    <source>
        <dbReference type="Pfam" id="PF02896"/>
    </source>
</evidence>
<feature type="binding site" evidence="13">
    <location>
        <position position="616"/>
    </location>
    <ligand>
        <name>substrate</name>
    </ligand>
</feature>
<dbReference type="Pfam" id="PF02896">
    <property type="entry name" value="PEP-utilizers_C"/>
    <property type="match status" value="1"/>
</dbReference>
<feature type="binding site" evidence="13">
    <location>
        <position position="776"/>
    </location>
    <ligand>
        <name>substrate</name>
    </ligand>
</feature>
<dbReference type="PANTHER" id="PTHR22931:SF9">
    <property type="entry name" value="PYRUVATE, PHOSPHATE DIKINASE 1, CHLOROPLASTIC"/>
    <property type="match status" value="1"/>
</dbReference>
<feature type="binding site" evidence="14">
    <location>
        <position position="776"/>
    </location>
    <ligand>
        <name>Mg(2+)</name>
        <dbReference type="ChEBI" id="CHEBI:18420"/>
    </ligand>
</feature>
<keyword evidence="18" id="KW-0670">Pyruvate</keyword>
<feature type="binding site" evidence="14">
    <location>
        <position position="752"/>
    </location>
    <ligand>
        <name>Mg(2+)</name>
        <dbReference type="ChEBI" id="CHEBI:18420"/>
    </ligand>
</feature>
<dbReference type="InterPro" id="IPR036637">
    <property type="entry name" value="Phosphohistidine_dom_sf"/>
</dbReference>
<evidence type="ECO:0000256" key="10">
    <source>
        <dbReference type="ARBA" id="ARBA00022842"/>
    </source>
</evidence>
<dbReference type="PANTHER" id="PTHR22931">
    <property type="entry name" value="PHOSPHOENOLPYRUVATE DIKINASE-RELATED"/>
    <property type="match status" value="1"/>
</dbReference>
<comment type="catalytic activity">
    <reaction evidence="11">
        <text>pyruvate + phosphate + ATP = phosphoenolpyruvate + AMP + diphosphate + H(+)</text>
        <dbReference type="Rhea" id="RHEA:10756"/>
        <dbReference type="ChEBI" id="CHEBI:15361"/>
        <dbReference type="ChEBI" id="CHEBI:15378"/>
        <dbReference type="ChEBI" id="CHEBI:30616"/>
        <dbReference type="ChEBI" id="CHEBI:33019"/>
        <dbReference type="ChEBI" id="CHEBI:43474"/>
        <dbReference type="ChEBI" id="CHEBI:58702"/>
        <dbReference type="ChEBI" id="CHEBI:456215"/>
        <dbReference type="EC" id="2.7.9.1"/>
    </reaction>
</comment>
<dbReference type="EC" id="2.7.9.1" evidence="3 11"/>
<dbReference type="InterPro" id="IPR015813">
    <property type="entry name" value="Pyrv/PenolPyrv_kinase-like_dom"/>
</dbReference>
<reference evidence="19" key="1">
    <citation type="submission" date="2016-01" db="EMBL/GenBank/DDBJ databases">
        <title>Draft genome of Chromobacterium sp. F49.</title>
        <authorList>
            <person name="Hong K.W."/>
        </authorList>
    </citation>
    <scope>NUCLEOTIDE SEQUENCE [LARGE SCALE GENOMIC DNA]</scope>
    <source>
        <strain evidence="19">M63</strain>
    </source>
</reference>
<dbReference type="InterPro" id="IPR040442">
    <property type="entry name" value="Pyrv_kinase-like_dom_sf"/>
</dbReference>
<evidence type="ECO:0000259" key="16">
    <source>
        <dbReference type="Pfam" id="PF01326"/>
    </source>
</evidence>
<dbReference type="Gene3D" id="1.10.189.10">
    <property type="entry name" value="Pyruvate Phosphate Dikinase, domain 2"/>
    <property type="match status" value="1"/>
</dbReference>
<dbReference type="PROSITE" id="PS00742">
    <property type="entry name" value="PEP_ENZYMES_2"/>
    <property type="match status" value="1"/>
</dbReference>
<evidence type="ECO:0000256" key="3">
    <source>
        <dbReference type="ARBA" id="ARBA00011994"/>
    </source>
</evidence>
<dbReference type="PROSITE" id="PS00370">
    <property type="entry name" value="PEP_ENZYMES_PHOS_SITE"/>
    <property type="match status" value="1"/>
</dbReference>
<keyword evidence="10 14" id="KW-0460">Magnesium</keyword>
<evidence type="ECO:0000256" key="4">
    <source>
        <dbReference type="ARBA" id="ARBA00020138"/>
    </source>
</evidence>
<evidence type="ECO:0000256" key="7">
    <source>
        <dbReference type="ARBA" id="ARBA00022741"/>
    </source>
</evidence>
<evidence type="ECO:0000256" key="12">
    <source>
        <dbReference type="PIRSR" id="PIRSR000853-1"/>
    </source>
</evidence>
<feature type="active site" description="Proton donor" evidence="12">
    <location>
        <position position="839"/>
    </location>
</feature>
<evidence type="ECO:0000256" key="6">
    <source>
        <dbReference type="ARBA" id="ARBA00022723"/>
    </source>
</evidence>
<evidence type="ECO:0000313" key="18">
    <source>
        <dbReference type="EMBL" id="KZE80844.1"/>
    </source>
</evidence>
<evidence type="ECO:0000256" key="8">
    <source>
        <dbReference type="ARBA" id="ARBA00022777"/>
    </source>
</evidence>
<dbReference type="Gene3D" id="1.20.80.30">
    <property type="match status" value="1"/>
</dbReference>
<comment type="similarity">
    <text evidence="2 11">Belongs to the PEP-utilizing enzyme family.</text>
</comment>
<dbReference type="STRING" id="1007103.GCA_000213315_01282"/>
<dbReference type="Gene3D" id="3.50.30.10">
    <property type="entry name" value="Phosphohistidine domain"/>
    <property type="match status" value="1"/>
</dbReference>
<feature type="domain" description="Pyruvate phosphate dikinase AMP/ATP-binding" evidence="16">
    <location>
        <begin position="16"/>
        <end position="53"/>
    </location>
</feature>
<organism evidence="18 19">
    <name type="scientific">Paenibacillus elgii</name>
    <dbReference type="NCBI Taxonomy" id="189691"/>
    <lineage>
        <taxon>Bacteria</taxon>
        <taxon>Bacillati</taxon>
        <taxon>Bacillota</taxon>
        <taxon>Bacilli</taxon>
        <taxon>Bacillales</taxon>
        <taxon>Paenibacillaceae</taxon>
        <taxon>Paenibacillus</taxon>
    </lineage>
</organism>
<evidence type="ECO:0000256" key="1">
    <source>
        <dbReference type="ARBA" id="ARBA00001946"/>
    </source>
</evidence>
<evidence type="ECO:0000259" key="15">
    <source>
        <dbReference type="Pfam" id="PF00391"/>
    </source>
</evidence>
<evidence type="ECO:0000256" key="2">
    <source>
        <dbReference type="ARBA" id="ARBA00007837"/>
    </source>
</evidence>
<proteinExistence type="inferred from homology"/>
<dbReference type="InterPro" id="IPR010121">
    <property type="entry name" value="Pyruvate_phosphate_dikinase"/>
</dbReference>
<protein>
    <recommendedName>
        <fullName evidence="4 11">Pyruvate, phosphate dikinase</fullName>
        <ecNumber evidence="3 11">2.7.9.1</ecNumber>
    </recommendedName>
</protein>
<dbReference type="Gene3D" id="3.30.1490.20">
    <property type="entry name" value="ATP-grasp fold, A domain"/>
    <property type="match status" value="1"/>
</dbReference>
<dbReference type="EMBL" id="LQRA01000046">
    <property type="protein sequence ID" value="KZE80844.1"/>
    <property type="molecule type" value="Genomic_DNA"/>
</dbReference>
<keyword evidence="19" id="KW-1185">Reference proteome</keyword>
<sequence>MQSVVPFHSGHAGLKQLLGGKGANLAEMTNAGLPVPPGFTITTDVCRSYYEAGMQLPAGLMEQVHQAMRELEQAKSQGFGDPAKPLLVSVRSGSVTSMPGMMDTILNLGLNDETVQGLAALTGNPRFAFDCYRRLIQMFGNVVFDIETYQFERLLHRLKQRFNVSQDSEVSAEGWTELIGEYKAVIRKEAGREFPQQVEEQLALAVEAVFRSWNNARAKVYRKVHQIPDEQGTAVNIQTMVFGNMGSDCGTGVVFTRNPSIGEPVLYGEYLMNAQGEDVVAGVRTPVPIAKLGEEMPLVFDQLVRTAEKLERHYTDMQDIEFTVEQGKLYLLQTRDGKRTAQAAVKIAVDLVREGVIDTGEAVNRIEPFHLDQLLHRAIDTDKPLHVLAAGLPASPGAASGVAVFDADTAEAWARAGRKVILVRSETTPEDIHGVLAAEGVLTSRGGMTSHAAVVARGMGKPCVCGCEALRLTDRAFAVTTADGEAVTVREGDALSIDGATGRVILGEVSLREPELTGELQQLLAWADEIRTLEVYTNADTPEDAAKARSFGAEGIGLCRTEHMFMSAERVPVVQAMILAETAEERAEALAKLLPMQQEDFEGIFRAMDGLPVTIRLLDPPLHEFLPNMEQLVVERERLNGQPDAEPERKERLEKLLRKVRALHEMNPMLGTRGCRLGLVLPDIYEMQIEAVFRAVLSCLREQLDVRPDIMIPLVGHANELQRMRELVTRKAEEVLGEFARTFRYRVGTMIEVPRAAVTAGDIAQHADFFSFGTNDLTQMTFGYSRDDAEGKFLTHYVETKLLPDNPFQVLDRDGVGTLIEWAVERGRAVKPQLKTGICGEHGGDKQSIFFCHGVGLDYVSCSPYRVPLARIAAAQAQLALGKPDARETAAEEPVTSGRSA</sequence>
<dbReference type="GO" id="GO:0050242">
    <property type="term" value="F:pyruvate, phosphate dikinase activity"/>
    <property type="evidence" value="ECO:0007669"/>
    <property type="project" value="UniProtKB-UniRule"/>
</dbReference>
<dbReference type="InterPro" id="IPR000121">
    <property type="entry name" value="PEP_util_C"/>
</dbReference>
<feature type="domain" description="PEP-utilising enzyme C-terminal" evidence="17">
    <location>
        <begin position="517"/>
        <end position="878"/>
    </location>
</feature>
<dbReference type="InterPro" id="IPR013815">
    <property type="entry name" value="ATP_grasp_subdomain_1"/>
</dbReference>